<dbReference type="SFLD" id="SFLDS00057">
    <property type="entry name" value="Glutaminase/Asparaginase"/>
    <property type="match status" value="1"/>
</dbReference>
<dbReference type="EMBL" id="JARVII010000001">
    <property type="protein sequence ID" value="MDG9698358.1"/>
    <property type="molecule type" value="Genomic_DNA"/>
</dbReference>
<keyword evidence="2" id="KW-0378">Hydrolase</keyword>
<dbReference type="InterPro" id="IPR004550">
    <property type="entry name" value="AsnASE_II"/>
</dbReference>
<dbReference type="Gene3D" id="3.40.50.1170">
    <property type="entry name" value="L-asparaginase, N-terminal domain"/>
    <property type="match status" value="1"/>
</dbReference>
<dbReference type="PANTHER" id="PTHR11707:SF28">
    <property type="entry name" value="60 KDA LYSOPHOSPHOLIPASE"/>
    <property type="match status" value="1"/>
</dbReference>
<feature type="domain" description="L-asparaginase N-terminal" evidence="8">
    <location>
        <begin position="15"/>
        <end position="206"/>
    </location>
</feature>
<dbReference type="PROSITE" id="PS00144">
    <property type="entry name" value="ASN_GLN_ASE_1"/>
    <property type="match status" value="1"/>
</dbReference>
<feature type="active site" evidence="5">
    <location>
        <position position="24"/>
    </location>
</feature>
<dbReference type="Proteomes" id="UP001237156">
    <property type="component" value="Unassembled WGS sequence"/>
</dbReference>
<dbReference type="InterPro" id="IPR037152">
    <property type="entry name" value="L-asparaginase_N_sf"/>
</dbReference>
<dbReference type="FunFam" id="3.40.50.1170:FF:000001">
    <property type="entry name" value="L-asparaginase 2"/>
    <property type="match status" value="1"/>
</dbReference>
<dbReference type="InterPro" id="IPR006034">
    <property type="entry name" value="Asparaginase/glutaminase-like"/>
</dbReference>
<evidence type="ECO:0000256" key="6">
    <source>
        <dbReference type="PROSITE-ProRule" id="PRU10100"/>
    </source>
</evidence>
<dbReference type="PRINTS" id="PR00139">
    <property type="entry name" value="ASNGLNASE"/>
</dbReference>
<dbReference type="SMART" id="SM00870">
    <property type="entry name" value="Asparaginase"/>
    <property type="match status" value="1"/>
</dbReference>
<comment type="similarity">
    <text evidence="1 7">Belongs to the asparaginase 1 family.</text>
</comment>
<evidence type="ECO:0000259" key="8">
    <source>
        <dbReference type="Pfam" id="PF00710"/>
    </source>
</evidence>
<evidence type="ECO:0000256" key="3">
    <source>
        <dbReference type="PIRSR" id="PIRSR001220-1"/>
    </source>
</evidence>
<evidence type="ECO:0000256" key="1">
    <source>
        <dbReference type="ARBA" id="ARBA00010518"/>
    </source>
</evidence>
<reference evidence="10 11" key="1">
    <citation type="submission" date="2023-04" db="EMBL/GenBank/DDBJ databases">
        <title>Ottowia paracancer sp. nov., isolated from human stomach.</title>
        <authorList>
            <person name="Song Y."/>
        </authorList>
    </citation>
    <scope>NUCLEOTIDE SEQUENCE [LARGE SCALE GENOMIC DNA]</scope>
    <source>
        <strain evidence="10 11">10c7w1</strain>
    </source>
</reference>
<dbReference type="Pfam" id="PF17763">
    <property type="entry name" value="Asparaginase_C"/>
    <property type="match status" value="1"/>
</dbReference>
<dbReference type="NCBIfam" id="TIGR00520">
    <property type="entry name" value="asnASE_II"/>
    <property type="match status" value="1"/>
</dbReference>
<dbReference type="PANTHER" id="PTHR11707">
    <property type="entry name" value="L-ASPARAGINASE"/>
    <property type="match status" value="1"/>
</dbReference>
<dbReference type="PROSITE" id="PS00917">
    <property type="entry name" value="ASN_GLN_ASE_2"/>
    <property type="match status" value="1"/>
</dbReference>
<evidence type="ECO:0000256" key="2">
    <source>
        <dbReference type="ARBA" id="ARBA00022801"/>
    </source>
</evidence>
<sequence length="335" mass="34501">MTAASAHARPRRLPRIALLATGGTIAGAGPDSTAAAYVAGALRGQALLQAVPQLAQLAQVQVHELFALDSADISDAQRLQLAQRVAALARQGDVDGIVITHGTDTLEESAYLLHLTLKTAKPVVLTGAMRAATALGADGPLNLYQAVQVAASARAAGQGALVVMNGAIWSGRDVAKRDAAQVQALQSPYGPLGLVADDGPRFYRAPCRPHTLASEFDADALHALPAVAVAASYGGMSAAAWQALAAEGARAIVHAGFGIGTVPQALQAQARRLRAQGVWLVRASRAGSGALPASARSPLWLCADDQTPAQARLLMALGLTRTQDAAALQALFERY</sequence>
<evidence type="ECO:0000313" key="10">
    <source>
        <dbReference type="EMBL" id="MDG9698358.1"/>
    </source>
</evidence>
<dbReference type="RefSeq" id="WP_279523480.1">
    <property type="nucleotide sequence ID" value="NZ_JARVII010000001.1"/>
</dbReference>
<evidence type="ECO:0000313" key="11">
    <source>
        <dbReference type="Proteomes" id="UP001237156"/>
    </source>
</evidence>
<dbReference type="AlphaFoldDB" id="A0AAW6RJI9"/>
<dbReference type="GO" id="GO:0006528">
    <property type="term" value="P:asparagine metabolic process"/>
    <property type="evidence" value="ECO:0007669"/>
    <property type="project" value="InterPro"/>
</dbReference>
<comment type="caution">
    <text evidence="10">The sequence shown here is derived from an EMBL/GenBank/DDBJ whole genome shotgun (WGS) entry which is preliminary data.</text>
</comment>
<feature type="binding site" evidence="4">
    <location>
        <position position="70"/>
    </location>
    <ligand>
        <name>substrate</name>
    </ligand>
</feature>
<dbReference type="Pfam" id="PF00710">
    <property type="entry name" value="Asparaginase"/>
    <property type="match status" value="1"/>
</dbReference>
<gene>
    <name evidence="10" type="ORF">QB898_01250</name>
</gene>
<dbReference type="InterPro" id="IPR036152">
    <property type="entry name" value="Asp/glu_Ase-like_sf"/>
</dbReference>
<feature type="domain" description="Asparaginase/glutaminase C-terminal" evidence="9">
    <location>
        <begin position="227"/>
        <end position="332"/>
    </location>
</feature>
<dbReference type="CDD" id="cd08964">
    <property type="entry name" value="L-asparaginase_II"/>
    <property type="match status" value="1"/>
</dbReference>
<evidence type="ECO:0000256" key="5">
    <source>
        <dbReference type="PROSITE-ProRule" id="PRU10099"/>
    </source>
</evidence>
<evidence type="ECO:0000259" key="9">
    <source>
        <dbReference type="Pfam" id="PF17763"/>
    </source>
</evidence>
<dbReference type="InterPro" id="IPR027474">
    <property type="entry name" value="L-asparaginase_N"/>
</dbReference>
<dbReference type="InterPro" id="IPR027475">
    <property type="entry name" value="Asparaginase/glutaminase_AS2"/>
</dbReference>
<accession>A0AAW6RJI9</accession>
<name>A0AAW6RJI9_9BURK</name>
<dbReference type="InterPro" id="IPR027473">
    <property type="entry name" value="L-asparaginase_C"/>
</dbReference>
<dbReference type="InterPro" id="IPR020827">
    <property type="entry name" value="Asparaginase/glutaminase_AS1"/>
</dbReference>
<evidence type="ECO:0000256" key="4">
    <source>
        <dbReference type="PIRSR" id="PIRSR001220-2"/>
    </source>
</evidence>
<dbReference type="GO" id="GO:0004067">
    <property type="term" value="F:asparaginase activity"/>
    <property type="evidence" value="ECO:0007669"/>
    <property type="project" value="UniProtKB-UniRule"/>
</dbReference>
<feature type="binding site" evidence="4">
    <location>
        <begin position="103"/>
        <end position="104"/>
    </location>
    <ligand>
        <name>substrate</name>
    </ligand>
</feature>
<dbReference type="InterPro" id="IPR040919">
    <property type="entry name" value="Asparaginase_C"/>
</dbReference>
<evidence type="ECO:0000256" key="7">
    <source>
        <dbReference type="RuleBase" id="RU004456"/>
    </source>
</evidence>
<keyword evidence="11" id="KW-1185">Reference proteome</keyword>
<dbReference type="Gene3D" id="3.40.50.40">
    <property type="match status" value="1"/>
</dbReference>
<dbReference type="PIRSF" id="PIRSF500176">
    <property type="entry name" value="L_ASNase"/>
    <property type="match status" value="1"/>
</dbReference>
<organism evidence="10 11">
    <name type="scientific">Ottowia cancrivicina</name>
    <dbReference type="NCBI Taxonomy" id="3040346"/>
    <lineage>
        <taxon>Bacteria</taxon>
        <taxon>Pseudomonadati</taxon>
        <taxon>Pseudomonadota</taxon>
        <taxon>Betaproteobacteria</taxon>
        <taxon>Burkholderiales</taxon>
        <taxon>Comamonadaceae</taxon>
        <taxon>Ottowia</taxon>
    </lineage>
</organism>
<protein>
    <submittedName>
        <fullName evidence="10">Asparaginase</fullName>
    </submittedName>
</protein>
<feature type="active site" evidence="6">
    <location>
        <position position="103"/>
    </location>
</feature>
<feature type="active site" description="O-isoaspartyl threonine intermediate" evidence="3">
    <location>
        <position position="24"/>
    </location>
</feature>
<dbReference type="PROSITE" id="PS51732">
    <property type="entry name" value="ASN_GLN_ASE_3"/>
    <property type="match status" value="1"/>
</dbReference>
<dbReference type="PIRSF" id="PIRSF001220">
    <property type="entry name" value="L-ASNase_gatD"/>
    <property type="match status" value="1"/>
</dbReference>
<proteinExistence type="inferred from homology"/>
<dbReference type="SUPFAM" id="SSF53774">
    <property type="entry name" value="Glutaminase/Asparaginase"/>
    <property type="match status" value="1"/>
</dbReference>